<feature type="domain" description="U3 small nucleolar RNA-associated protein 20 N-terminal" evidence="2">
    <location>
        <begin position="732"/>
        <end position="1326"/>
    </location>
</feature>
<evidence type="ECO:0000313" key="5">
    <source>
        <dbReference type="EMBL" id="CDP37724.1"/>
    </source>
</evidence>
<dbReference type="Pfam" id="PF07539">
    <property type="entry name" value="UTP20_N"/>
    <property type="match status" value="1"/>
</dbReference>
<dbReference type="SUPFAM" id="SSF48371">
    <property type="entry name" value="ARM repeat"/>
    <property type="match status" value="2"/>
</dbReference>
<protein>
    <submittedName>
        <fullName evidence="5">ARAD1D17996p</fullName>
    </submittedName>
</protein>
<evidence type="ECO:0000256" key="1">
    <source>
        <dbReference type="SAM" id="MobiDB-lite"/>
    </source>
</evidence>
<dbReference type="PANTHER" id="PTHR17695:SF11">
    <property type="entry name" value="SMALL SUBUNIT PROCESSOME COMPONENT 20 HOMOLOG"/>
    <property type="match status" value="1"/>
</dbReference>
<dbReference type="InterPro" id="IPR057525">
    <property type="entry name" value="UTP20_C"/>
</dbReference>
<feature type="region of interest" description="Disordered" evidence="1">
    <location>
        <begin position="2246"/>
        <end position="2274"/>
    </location>
</feature>
<feature type="compositionally biased region" description="Acidic residues" evidence="1">
    <location>
        <begin position="2252"/>
        <end position="2266"/>
    </location>
</feature>
<sequence>MDLLEKYIQDRNEHSLESLLDLLTHFAHDLGPDFEPYFLRSLKLLMGLVADDSIAVVEWAFNCFAYLFKYLSRLLTTDLRPTYDFLAPLLGKQHQKKHVLRFTAESLSFLIRKCTGEPLKLIINHIVNDVVAADSYEYFTAVVQLLGDSVLSSGNHLHSRTQSIISTLLESSTKFPAEKQLYLSSFVEGIFAHILHHARKETASPLYEVGFQFIDANVESKKNVLISIRLLYVLGGLRQGSRVSDWSAIYKRATALAQQLSDSETEKLSAIELVATIMGNSEYQDSAVWHSKLLGAFAEHTEPNDILSLCVVVLKTSKKAFQDFLRPYLEQVVKNHSASDEQIAFALLQMVDEGVASDQGIQFSVPLAIDSKSAFAKAIWSRVEQNTKQIKDLAELYWCLNVLASCISVDAGRIKKTIPKVVTALLKNDEVTLLRSATVGKALALHAKSEAADRIISSAVIEQLPVLRQSKTFLQGFHKCLERKDFTDSETIIKVLSESLTSADSEVRAIALKCIKVVNASSSAETLLDMCSLIESIPVDISNTRNLTMHIRNLGVNYSTTGSDFTADLAIPCYLVGLLTVRFKPAWEAATDALEKITSKSEGTVWTLVHNWLKETPTPTISLERADFEFHENEFEKASTVRCSNLNKVSDISASTFDFENNAAGALQNFVYDSVDPGTPFPFYRTRALEVLLKIPRVAEKHSRLLVPYLLLEDEEDLMNEEEEQHENDGEKWTQQDRTLLLEVFTHFVNPRTLYKSEEVYQRLLYLLGNRIVNIQKLALKCIITYKDSTVRKYSDNLFNLLDDTQFKDELTTFVQSTTEDAEDEKGLHKDDRQAVLPLVIRIIFGRAQVARTGGVKQGRRFAVIQSLNSVEPEFLRLFLTLTTQRLECDGFLEEDDNEFTISDMPMMENSNAEILCRRQLGFVSMLEEVLKILRAHVQPGVDIVMEAILYCLFTTASLESEDASPYVAKSIKSIRTTSIKCLSLLFECLPSVQWSRYFDLVYKSAVAPRIDTFASDNVSQPSALMNMLVILTTRQDLITLFSYNDLAIPKALFACLNYENVKDSVVEQVVDAMQNILTNGDAIPELALTCSRMVLDRLPFLLDRESPPVLWEKESSVLVTLLERFKVDDSVREKLLTVSLAALEKPSGQVRLPVKAVILEALKSLLLDERASEDEIVGVFKRIAGLFKQFADRQVRINLSKLYQAFGQRVSSLQRVGDLVVELNSYSTRRIDMPDFDRRLAAFAAINEDIYASLNDQEWLPLLYNMLFFSKDPEELALRNNASYSLRRFIDAIAVRTTEEEAMPLVQQLQDILLPAVKLNVRDSNEIFRVEYIGILAHIVSNSKWYHGLDDMKPLLYEGDEEANFFNNVMHIQEHRRQRAVRRLATFAVDGQLKDTSIAHYLLPIVEHFVIESSTSESSHNLSAESVTTIGALTRSVTYNQYRAITKRYVSYLNRVEKLKTAIKLIDVCADSLLFSKEEESDDKKCALATTLPKTERLSVFIVDDLVPSMQESLKTKKQDDEEETLTTRIPLAIPIVKFIKCLPGDLIEVKLPGVLTGFCQILRAKSQPLRDQIRKSLGRIAKILGAKYLVFIIREMRAALRRGAQLHVLGYSVHSLLVELKEAGLQPGDLDPCSEIVSEVIMEDIFGVTGSDKDQEDYKSKMKEVKAQKSFDSGQILATNVSLSVFGNLIEPVKAILLYEKLTLQIERKVEELLRRLAHGLYHNEEASDRRVLVMCHELYQMVEKAKQDEAKRQKELELNRVDAHKKEIESQYLVQLDSRHWDEQITVVYLKNLHVLVRFVIEALRVVLGRNEQQLMTVENVSGFIPMLEEGLSDSFEDVQIASLRLLTLIIRLPLKDMVEKLKSYGRQTLALIRSSPTTNTELCQASLRFLAALIKHKQEFVMKDNGVTYVLERIKPDLEEPDRQGITFTFIKAVLYRKIVLPEVYDVMDRVAEVMVTNQSKVTRDTCRSAYYQFLTEYPQGKGRLNKQLKFLVSNLEYPAYAGRLSVLEMIHLLVTKVNSEHIKAITTTFFAALTLVLINDEVSECREHAAQVLREIMRASEPQQRQYMKDYMISWIRNPEQPLLIRGGLQVAGIYLTETKEQDEKQLLEVMESRISQILESSKADSGDDVTWELVYFALQAIDKIAQVYPDRAFSKQYNNLWDQVEGTLLYPHSWVRLVSARLMGRLYGQKNTYQGDFASAAYKYVRQLRATSISEELGVQIVKNLVYIGRQWEESGFKMDQKMNDAEEEAEAEEEEGNDEEASKRAGSEHGLDWVVSRVSSILRNETSASKTACIQFLASVVQIVSLERLHDLSEDIIMALFPFSVSDDDRFKDLKDFCIQALGLVESKMGTTEYYKVYAKVQEKISQRRIERRTKRALQAVVEPELYAKKKLKKNLHKREKRRHVKDANGYYHR</sequence>
<feature type="domain" description="U3 small nucleolar RNA-associated protein 20 C-terminal" evidence="4">
    <location>
        <begin position="2093"/>
        <end position="2411"/>
    </location>
</feature>
<dbReference type="InterPro" id="IPR011989">
    <property type="entry name" value="ARM-like"/>
</dbReference>
<dbReference type="InterPro" id="IPR011430">
    <property type="entry name" value="UTP20_N"/>
</dbReference>
<name>A0A060TAD6_BLAAD</name>
<evidence type="ECO:0000259" key="3">
    <source>
        <dbReference type="Pfam" id="PF20416"/>
    </source>
</evidence>
<dbReference type="InterPro" id="IPR052575">
    <property type="entry name" value="SSU_processome_comp_20"/>
</dbReference>
<dbReference type="EMBL" id="HG937694">
    <property type="protein sequence ID" value="CDP37724.1"/>
    <property type="molecule type" value="Genomic_DNA"/>
</dbReference>
<proteinExistence type="predicted"/>
<dbReference type="Pfam" id="PF20416">
    <property type="entry name" value="UTP20"/>
    <property type="match status" value="1"/>
</dbReference>
<feature type="domain" description="U3 small nucleolar RNA-associated protein 20" evidence="3">
    <location>
        <begin position="1521"/>
        <end position="1741"/>
    </location>
</feature>
<dbReference type="Gene3D" id="1.25.10.10">
    <property type="entry name" value="Leucine-rich Repeat Variant"/>
    <property type="match status" value="2"/>
</dbReference>
<dbReference type="GO" id="GO:0032040">
    <property type="term" value="C:small-subunit processome"/>
    <property type="evidence" value="ECO:0007669"/>
    <property type="project" value="TreeGrafter"/>
</dbReference>
<dbReference type="Pfam" id="PF23099">
    <property type="entry name" value="UTP20_C"/>
    <property type="match status" value="1"/>
</dbReference>
<dbReference type="GO" id="GO:0030686">
    <property type="term" value="C:90S preribosome"/>
    <property type="evidence" value="ECO:0007669"/>
    <property type="project" value="TreeGrafter"/>
</dbReference>
<evidence type="ECO:0000259" key="2">
    <source>
        <dbReference type="Pfam" id="PF07539"/>
    </source>
</evidence>
<accession>A0A060TAD6</accession>
<dbReference type="PhylomeDB" id="A0A060TAD6"/>
<organism evidence="5">
    <name type="scientific">Blastobotrys adeninivorans</name>
    <name type="common">Yeast</name>
    <name type="synonym">Arxula adeninivorans</name>
    <dbReference type="NCBI Taxonomy" id="409370"/>
    <lineage>
        <taxon>Eukaryota</taxon>
        <taxon>Fungi</taxon>
        <taxon>Dikarya</taxon>
        <taxon>Ascomycota</taxon>
        <taxon>Saccharomycotina</taxon>
        <taxon>Dipodascomycetes</taxon>
        <taxon>Dipodascales</taxon>
        <taxon>Trichomonascaceae</taxon>
        <taxon>Blastobotrys</taxon>
    </lineage>
</organism>
<reference evidence="5" key="1">
    <citation type="submission" date="2014-02" db="EMBL/GenBank/DDBJ databases">
        <authorList>
            <person name="Genoscope - CEA"/>
        </authorList>
    </citation>
    <scope>NUCLEOTIDE SEQUENCE</scope>
    <source>
        <strain evidence="5">LS3</strain>
    </source>
</reference>
<reference evidence="5" key="2">
    <citation type="submission" date="2014-06" db="EMBL/GenBank/DDBJ databases">
        <title>The complete genome of Blastobotrys (Arxula) adeninivorans LS3 - a yeast of biotechnological interest.</title>
        <authorList>
            <person name="Kunze G."/>
            <person name="Gaillardin C."/>
            <person name="Czernicka M."/>
            <person name="Durrens P."/>
            <person name="Martin T."/>
            <person name="Boer E."/>
            <person name="Gabaldon T."/>
            <person name="Cruz J."/>
            <person name="Talla E."/>
            <person name="Marck C."/>
            <person name="Goffeau A."/>
            <person name="Barbe V."/>
            <person name="Baret P."/>
            <person name="Baronian K."/>
            <person name="Beier S."/>
            <person name="Bleykasten C."/>
            <person name="Bode R."/>
            <person name="Casaregola S."/>
            <person name="Despons L."/>
            <person name="Fairhead C."/>
            <person name="Giersberg M."/>
            <person name="Gierski P."/>
            <person name="Hahnel U."/>
            <person name="Hartmann A."/>
            <person name="Jankowska D."/>
            <person name="Jubin C."/>
            <person name="Jung P."/>
            <person name="Lafontaine I."/>
            <person name="Leh-Louis V."/>
            <person name="Lemaire M."/>
            <person name="Marcet-Houben M."/>
            <person name="Mascher M."/>
            <person name="Morel G."/>
            <person name="Richard G.-F."/>
            <person name="Riechen J."/>
            <person name="Sacerdot C."/>
            <person name="Sarkar A."/>
            <person name="Savel G."/>
            <person name="Schacherer J."/>
            <person name="Sherman D."/>
            <person name="Straub M.-L."/>
            <person name="Stein N."/>
            <person name="Thierry A."/>
            <person name="Trautwein-Schult A."/>
            <person name="Westhof E."/>
            <person name="Worch S."/>
            <person name="Dujon B."/>
            <person name="Souciet J.-L."/>
            <person name="Wincker P."/>
            <person name="Scholz U."/>
            <person name="Neuveglise N."/>
        </authorList>
    </citation>
    <scope>NUCLEOTIDE SEQUENCE</scope>
    <source>
        <strain evidence="5">LS3</strain>
    </source>
</reference>
<dbReference type="PANTHER" id="PTHR17695">
    <property type="entry name" value="SMALL SUBUNIT PROCESSOME COMPONENT 20 HOMOLOG"/>
    <property type="match status" value="1"/>
</dbReference>
<evidence type="ECO:0000259" key="4">
    <source>
        <dbReference type="Pfam" id="PF23099"/>
    </source>
</evidence>
<gene>
    <name evidence="5" type="ORF">GNLVRS02_ARAD1D17996g</name>
</gene>
<dbReference type="InterPro" id="IPR046523">
    <property type="entry name" value="UTP20_dom"/>
</dbReference>
<dbReference type="InterPro" id="IPR016024">
    <property type="entry name" value="ARM-type_fold"/>
</dbReference>